<sequence>MVASLFYNSRDISMVDYCCVSYNNLILLKWSISTSYTRRAECVKSYDHAHTFKLYVTLETGKQSDSDSMLVSLVPTTSRKSVPEVFHLSHVETGFRTPHQPWSYYVYSFFQKHNECLNCWTHLLGMCMALNRATEFAQNHSLLGDPHMWPLTAGLITMVLMYLCSTIAHCFSNRSELVHYTAFMIDYAGIGLFGVGSVILHHHYCHDDAWVNSWLQTNAVVVSVVMGMLVCLCCSASSFLYEPPYPFARTLLQISAVVTIYLWNSVPIVLRLFQYLGAGLWHSSLDHHIQQMIWFAVAGFFFSSDIPQRFFPGKFDFLGHSHQIFHLCIIMVTEKQLDGITHELERLGTKFATMALPTFWNSIGAVILAIIFNGIVVVFCHIYVRDMLAKEKKKD</sequence>
<feature type="transmembrane region" description="Helical" evidence="7">
    <location>
        <begin position="148"/>
        <end position="168"/>
    </location>
</feature>
<feature type="transmembrane region" description="Helical" evidence="7">
    <location>
        <begin position="220"/>
        <end position="240"/>
    </location>
</feature>
<keyword evidence="3 7" id="KW-0812">Transmembrane</keyword>
<name>A0A210Q2I5_MIZYE</name>
<keyword evidence="8" id="KW-0675">Receptor</keyword>
<comment type="subcellular location">
    <subcellularLocation>
        <location evidence="1">Membrane</location>
        <topology evidence="1">Multi-pass membrane protein</topology>
    </subcellularLocation>
</comment>
<reference evidence="8 9" key="1">
    <citation type="journal article" date="2017" name="Nat. Ecol. Evol.">
        <title>Scallop genome provides insights into evolution of bilaterian karyotype and development.</title>
        <authorList>
            <person name="Wang S."/>
            <person name="Zhang J."/>
            <person name="Jiao W."/>
            <person name="Li J."/>
            <person name="Xun X."/>
            <person name="Sun Y."/>
            <person name="Guo X."/>
            <person name="Huan P."/>
            <person name="Dong B."/>
            <person name="Zhang L."/>
            <person name="Hu X."/>
            <person name="Sun X."/>
            <person name="Wang J."/>
            <person name="Zhao C."/>
            <person name="Wang Y."/>
            <person name="Wang D."/>
            <person name="Huang X."/>
            <person name="Wang R."/>
            <person name="Lv J."/>
            <person name="Li Y."/>
            <person name="Zhang Z."/>
            <person name="Liu B."/>
            <person name="Lu W."/>
            <person name="Hui Y."/>
            <person name="Liang J."/>
            <person name="Zhou Z."/>
            <person name="Hou R."/>
            <person name="Li X."/>
            <person name="Liu Y."/>
            <person name="Li H."/>
            <person name="Ning X."/>
            <person name="Lin Y."/>
            <person name="Zhao L."/>
            <person name="Xing Q."/>
            <person name="Dou J."/>
            <person name="Li Y."/>
            <person name="Mao J."/>
            <person name="Guo H."/>
            <person name="Dou H."/>
            <person name="Li T."/>
            <person name="Mu C."/>
            <person name="Jiang W."/>
            <person name="Fu Q."/>
            <person name="Fu X."/>
            <person name="Miao Y."/>
            <person name="Liu J."/>
            <person name="Yu Q."/>
            <person name="Li R."/>
            <person name="Liao H."/>
            <person name="Li X."/>
            <person name="Kong Y."/>
            <person name="Jiang Z."/>
            <person name="Chourrout D."/>
            <person name="Li R."/>
            <person name="Bao Z."/>
        </authorList>
    </citation>
    <scope>NUCLEOTIDE SEQUENCE [LARGE SCALE GENOMIC DNA]</scope>
    <source>
        <strain evidence="8 9">PY_sf001</strain>
    </source>
</reference>
<feature type="binding site" evidence="6">
    <location>
        <position position="322"/>
    </location>
    <ligand>
        <name>Zn(2+)</name>
        <dbReference type="ChEBI" id="CHEBI:29105"/>
    </ligand>
</feature>
<feature type="binding site" evidence="6">
    <location>
        <position position="169"/>
    </location>
    <ligand>
        <name>Zn(2+)</name>
        <dbReference type="ChEBI" id="CHEBI:29105"/>
    </ligand>
</feature>
<dbReference type="Proteomes" id="UP000242188">
    <property type="component" value="Unassembled WGS sequence"/>
</dbReference>
<comment type="similarity">
    <text evidence="2">Belongs to the ADIPOR family.</text>
</comment>
<dbReference type="Pfam" id="PF03006">
    <property type="entry name" value="HlyIII"/>
    <property type="match status" value="1"/>
</dbReference>
<evidence type="ECO:0000256" key="2">
    <source>
        <dbReference type="ARBA" id="ARBA00007018"/>
    </source>
</evidence>
<keyword evidence="6" id="KW-0479">Metal-binding</keyword>
<dbReference type="EMBL" id="NEDP02005202">
    <property type="protein sequence ID" value="OWF42932.1"/>
    <property type="molecule type" value="Genomic_DNA"/>
</dbReference>
<feature type="transmembrane region" description="Helical" evidence="7">
    <location>
        <begin position="180"/>
        <end position="200"/>
    </location>
</feature>
<keyword evidence="9" id="KW-1185">Reference proteome</keyword>
<keyword evidence="5 7" id="KW-0472">Membrane</keyword>
<evidence type="ECO:0000313" key="8">
    <source>
        <dbReference type="EMBL" id="OWF42932.1"/>
    </source>
</evidence>
<evidence type="ECO:0000256" key="4">
    <source>
        <dbReference type="ARBA" id="ARBA00022989"/>
    </source>
</evidence>
<organism evidence="8 9">
    <name type="scientific">Mizuhopecten yessoensis</name>
    <name type="common">Japanese scallop</name>
    <name type="synonym">Patinopecten yessoensis</name>
    <dbReference type="NCBI Taxonomy" id="6573"/>
    <lineage>
        <taxon>Eukaryota</taxon>
        <taxon>Metazoa</taxon>
        <taxon>Spiralia</taxon>
        <taxon>Lophotrochozoa</taxon>
        <taxon>Mollusca</taxon>
        <taxon>Bivalvia</taxon>
        <taxon>Autobranchia</taxon>
        <taxon>Pteriomorphia</taxon>
        <taxon>Pectinida</taxon>
        <taxon>Pectinoidea</taxon>
        <taxon>Pectinidae</taxon>
        <taxon>Mizuhopecten</taxon>
    </lineage>
</organism>
<accession>A0A210Q2I5</accession>
<dbReference type="GO" id="GO:0046872">
    <property type="term" value="F:metal ion binding"/>
    <property type="evidence" value="ECO:0007669"/>
    <property type="project" value="UniProtKB-KW"/>
</dbReference>
<gene>
    <name evidence="8" type="ORF">KP79_PYT08596</name>
</gene>
<keyword evidence="6" id="KW-0862">Zinc</keyword>
<feature type="binding site" evidence="6">
    <location>
        <position position="326"/>
    </location>
    <ligand>
        <name>Zn(2+)</name>
        <dbReference type="ChEBI" id="CHEBI:29105"/>
    </ligand>
</feature>
<evidence type="ECO:0000313" key="9">
    <source>
        <dbReference type="Proteomes" id="UP000242188"/>
    </source>
</evidence>
<evidence type="ECO:0000256" key="7">
    <source>
        <dbReference type="SAM" id="Phobius"/>
    </source>
</evidence>
<evidence type="ECO:0000256" key="1">
    <source>
        <dbReference type="ARBA" id="ARBA00004141"/>
    </source>
</evidence>
<dbReference type="PANTHER" id="PTHR20855">
    <property type="entry name" value="ADIPOR/PROGESTIN RECEPTOR-RELATED"/>
    <property type="match status" value="1"/>
</dbReference>
<keyword evidence="4 7" id="KW-1133">Transmembrane helix</keyword>
<comment type="caution">
    <text evidence="8">The sequence shown here is derived from an EMBL/GenBank/DDBJ whole genome shotgun (WGS) entry which is preliminary data.</text>
</comment>
<dbReference type="AlphaFoldDB" id="A0A210Q2I5"/>
<evidence type="ECO:0000256" key="5">
    <source>
        <dbReference type="ARBA" id="ARBA00023136"/>
    </source>
</evidence>
<dbReference type="GO" id="GO:0038023">
    <property type="term" value="F:signaling receptor activity"/>
    <property type="evidence" value="ECO:0007669"/>
    <property type="project" value="TreeGrafter"/>
</dbReference>
<feature type="transmembrane region" description="Helical" evidence="7">
    <location>
        <begin position="252"/>
        <end position="273"/>
    </location>
</feature>
<proteinExistence type="inferred from homology"/>
<evidence type="ECO:0000256" key="3">
    <source>
        <dbReference type="ARBA" id="ARBA00022692"/>
    </source>
</evidence>
<dbReference type="InterPro" id="IPR004254">
    <property type="entry name" value="AdipoR/HlyIII-related"/>
</dbReference>
<feature type="transmembrane region" description="Helical" evidence="7">
    <location>
        <begin position="359"/>
        <end position="384"/>
    </location>
</feature>
<dbReference type="GO" id="GO:0016020">
    <property type="term" value="C:membrane"/>
    <property type="evidence" value="ECO:0007669"/>
    <property type="project" value="UniProtKB-SubCell"/>
</dbReference>
<dbReference type="OrthoDB" id="535992at2759"/>
<evidence type="ECO:0000256" key="6">
    <source>
        <dbReference type="PIRSR" id="PIRSR604254-1"/>
    </source>
</evidence>
<protein>
    <submittedName>
        <fullName evidence="8">Membrane progestin receptor alpha-B</fullName>
    </submittedName>
</protein>
<dbReference type="PANTHER" id="PTHR20855:SF92">
    <property type="entry name" value="PROGESTIN AND ADIPOQ RECEPTOR FAMILY MEMBER 3-LIKE"/>
    <property type="match status" value="1"/>
</dbReference>